<reference evidence="1 2" key="1">
    <citation type="submission" date="2014-11" db="EMBL/GenBank/DDBJ databases">
        <title>Whole genome shotgun sequence of Sphingomonas parapaucimobilis NBRC 15100.</title>
        <authorList>
            <person name="Katano-Makiyama Y."/>
            <person name="Hosoyama A."/>
            <person name="Hashimoto M."/>
            <person name="Hosoyama Y."/>
            <person name="Noguchi M."/>
            <person name="Numata M."/>
            <person name="Tsuchikane K."/>
            <person name="Hirakata S."/>
            <person name="Uohara A."/>
            <person name="Shimodaira J."/>
            <person name="Ohji S."/>
            <person name="Ichikawa N."/>
            <person name="Kimura A."/>
            <person name="Yamazoe A."/>
            <person name="Fujita N."/>
        </authorList>
    </citation>
    <scope>NUCLEOTIDE SEQUENCE [LARGE SCALE GENOMIC DNA]</scope>
    <source>
        <strain evidence="1 2">NBRC 15100</strain>
    </source>
</reference>
<dbReference type="NCBIfam" id="TIGR02683">
    <property type="entry name" value="upstrm_HI1419"/>
    <property type="match status" value="1"/>
</dbReference>
<dbReference type="RefSeq" id="WP_042485581.1">
    <property type="nucleotide sequence ID" value="NZ_BBPI01000034.1"/>
</dbReference>
<accession>A0A0A1W6K5</accession>
<dbReference type="PANTHER" id="PTHR41791:SF1">
    <property type="entry name" value="SSL7039 PROTEIN"/>
    <property type="match status" value="1"/>
</dbReference>
<keyword evidence="2" id="KW-1185">Reference proteome</keyword>
<dbReference type="EMBL" id="BBPI01000034">
    <property type="protein sequence ID" value="GAM00544.1"/>
    <property type="molecule type" value="Genomic_DNA"/>
</dbReference>
<dbReference type="Proteomes" id="UP000032305">
    <property type="component" value="Unassembled WGS sequence"/>
</dbReference>
<dbReference type="InterPro" id="IPR014056">
    <property type="entry name" value="TypeIITA-like_toxin_pred"/>
</dbReference>
<dbReference type="SUPFAM" id="SSF143011">
    <property type="entry name" value="RelE-like"/>
    <property type="match status" value="1"/>
</dbReference>
<dbReference type="OrthoDB" id="5296237at2"/>
<organism evidence="1 2">
    <name type="scientific">Sphingomonas parapaucimobilis NBRC 15100</name>
    <dbReference type="NCBI Taxonomy" id="1219049"/>
    <lineage>
        <taxon>Bacteria</taxon>
        <taxon>Pseudomonadati</taxon>
        <taxon>Pseudomonadota</taxon>
        <taxon>Alphaproteobacteria</taxon>
        <taxon>Sphingomonadales</taxon>
        <taxon>Sphingomonadaceae</taxon>
        <taxon>Sphingomonas</taxon>
    </lineage>
</organism>
<evidence type="ECO:0000313" key="2">
    <source>
        <dbReference type="Proteomes" id="UP000032305"/>
    </source>
</evidence>
<dbReference type="eggNOG" id="COG3657">
    <property type="taxonomic scope" value="Bacteria"/>
</dbReference>
<name>A0A0A1W6K5_9SPHN</name>
<protein>
    <submittedName>
        <fullName evidence="1">Putative addiction module killer protein</fullName>
    </submittedName>
</protein>
<evidence type="ECO:0000313" key="1">
    <source>
        <dbReference type="EMBL" id="GAM00544.1"/>
    </source>
</evidence>
<proteinExistence type="predicted"/>
<dbReference type="PANTHER" id="PTHR41791">
    <property type="entry name" value="SSL7039 PROTEIN"/>
    <property type="match status" value="1"/>
</dbReference>
<dbReference type="InterPro" id="IPR035093">
    <property type="entry name" value="RelE/ParE_toxin_dom_sf"/>
</dbReference>
<dbReference type="AlphaFoldDB" id="A0A0A1W6K5"/>
<comment type="caution">
    <text evidence="1">The sequence shown here is derived from an EMBL/GenBank/DDBJ whole genome shotgun (WGS) entry which is preliminary data.</text>
</comment>
<gene>
    <name evidence="1" type="ORF">SP5_034_01180</name>
</gene>
<sequence>MTYTVRQTEDFAAWLASLTDRTAQKAIAKRLVRVEAGLLGDWASVGEGVSELRVHVGPGYRVYFTIRQREIVILLCGGDKSSQSRDIRQAKELADGL</sequence>
<dbReference type="Pfam" id="PF05973">
    <property type="entry name" value="Gp49"/>
    <property type="match status" value="1"/>
</dbReference>
<dbReference type="InterPro" id="IPR009241">
    <property type="entry name" value="HigB-like"/>
</dbReference>
<dbReference type="PIRSF" id="PIRSF028744">
    <property type="entry name" value="Addict_mod_HI1419"/>
    <property type="match status" value="1"/>
</dbReference>